<dbReference type="Proteomes" id="UP001152888">
    <property type="component" value="Unassembled WGS sequence"/>
</dbReference>
<feature type="signal peptide" evidence="1">
    <location>
        <begin position="1"/>
        <end position="20"/>
    </location>
</feature>
<sequence length="90" mass="9527">MYSKALLVLALSLLVAQCAAGPVGFILTYGACQTACNAAYVTCCTAAGTTAGHFIKASPTCDKYLVRGINKFRTTNQASGRFKRNGDKRD</sequence>
<reference evidence="2" key="1">
    <citation type="submission" date="2022-03" db="EMBL/GenBank/DDBJ databases">
        <authorList>
            <person name="Sayadi A."/>
        </authorList>
    </citation>
    <scope>NUCLEOTIDE SEQUENCE</scope>
</reference>
<protein>
    <submittedName>
        <fullName evidence="2">Uncharacterized protein</fullName>
    </submittedName>
</protein>
<name>A0A9P0JXT6_ACAOB</name>
<dbReference type="EMBL" id="CAKOFQ010006703">
    <property type="protein sequence ID" value="CAH1962684.1"/>
    <property type="molecule type" value="Genomic_DNA"/>
</dbReference>
<dbReference type="AlphaFoldDB" id="A0A9P0JXT6"/>
<organism evidence="2 3">
    <name type="scientific">Acanthoscelides obtectus</name>
    <name type="common">Bean weevil</name>
    <name type="synonym">Bruchus obtectus</name>
    <dbReference type="NCBI Taxonomy" id="200917"/>
    <lineage>
        <taxon>Eukaryota</taxon>
        <taxon>Metazoa</taxon>
        <taxon>Ecdysozoa</taxon>
        <taxon>Arthropoda</taxon>
        <taxon>Hexapoda</taxon>
        <taxon>Insecta</taxon>
        <taxon>Pterygota</taxon>
        <taxon>Neoptera</taxon>
        <taxon>Endopterygota</taxon>
        <taxon>Coleoptera</taxon>
        <taxon>Polyphaga</taxon>
        <taxon>Cucujiformia</taxon>
        <taxon>Chrysomeloidea</taxon>
        <taxon>Chrysomelidae</taxon>
        <taxon>Bruchinae</taxon>
        <taxon>Bruchini</taxon>
        <taxon>Acanthoscelides</taxon>
    </lineage>
</organism>
<accession>A0A9P0JXT6</accession>
<keyword evidence="3" id="KW-1185">Reference proteome</keyword>
<evidence type="ECO:0000313" key="3">
    <source>
        <dbReference type="Proteomes" id="UP001152888"/>
    </source>
</evidence>
<keyword evidence="1" id="KW-0732">Signal</keyword>
<gene>
    <name evidence="2" type="ORF">ACAOBT_LOCUS4796</name>
</gene>
<evidence type="ECO:0000256" key="1">
    <source>
        <dbReference type="SAM" id="SignalP"/>
    </source>
</evidence>
<evidence type="ECO:0000313" key="2">
    <source>
        <dbReference type="EMBL" id="CAH1962684.1"/>
    </source>
</evidence>
<proteinExistence type="predicted"/>
<feature type="chain" id="PRO_5040123026" evidence="1">
    <location>
        <begin position="21"/>
        <end position="90"/>
    </location>
</feature>
<comment type="caution">
    <text evidence="2">The sequence shown here is derived from an EMBL/GenBank/DDBJ whole genome shotgun (WGS) entry which is preliminary data.</text>
</comment>